<evidence type="ECO:0000313" key="8">
    <source>
        <dbReference type="Proteomes" id="UP000053257"/>
    </source>
</evidence>
<accession>A0A0C3SCG9</accession>
<keyword evidence="6" id="KW-0732">Signal</keyword>
<keyword evidence="8" id="KW-1185">Reference proteome</keyword>
<keyword evidence="4 6" id="KW-0964">Secreted</keyword>
<organism evidence="7 8">
    <name type="scientific">Phlebiopsis gigantea (strain 11061_1 CR5-6)</name>
    <name type="common">White-rot fungus</name>
    <name type="synonym">Peniophora gigantea</name>
    <dbReference type="NCBI Taxonomy" id="745531"/>
    <lineage>
        <taxon>Eukaryota</taxon>
        <taxon>Fungi</taxon>
        <taxon>Dikarya</taxon>
        <taxon>Basidiomycota</taxon>
        <taxon>Agaricomycotina</taxon>
        <taxon>Agaricomycetes</taxon>
        <taxon>Polyporales</taxon>
        <taxon>Phanerochaetaceae</taxon>
        <taxon>Phlebiopsis</taxon>
    </lineage>
</organism>
<dbReference type="EMBL" id="KN840450">
    <property type="protein sequence ID" value="KIP10922.1"/>
    <property type="molecule type" value="Genomic_DNA"/>
</dbReference>
<dbReference type="CDD" id="cd23507">
    <property type="entry name" value="hydrophobin_I"/>
    <property type="match status" value="1"/>
</dbReference>
<evidence type="ECO:0000256" key="1">
    <source>
        <dbReference type="ARBA" id="ARBA00004191"/>
    </source>
</evidence>
<gene>
    <name evidence="7" type="ORF">PHLGIDRAFT_18178</name>
</gene>
<proteinExistence type="inferred from homology"/>
<reference evidence="7 8" key="1">
    <citation type="journal article" date="2014" name="PLoS Genet.">
        <title>Analysis of the Phlebiopsis gigantea genome, transcriptome and secretome provides insight into its pioneer colonization strategies of wood.</title>
        <authorList>
            <person name="Hori C."/>
            <person name="Ishida T."/>
            <person name="Igarashi K."/>
            <person name="Samejima M."/>
            <person name="Suzuki H."/>
            <person name="Master E."/>
            <person name="Ferreira P."/>
            <person name="Ruiz-Duenas F.J."/>
            <person name="Held B."/>
            <person name="Canessa P."/>
            <person name="Larrondo L.F."/>
            <person name="Schmoll M."/>
            <person name="Druzhinina I.S."/>
            <person name="Kubicek C.P."/>
            <person name="Gaskell J.A."/>
            <person name="Kersten P."/>
            <person name="St John F."/>
            <person name="Glasner J."/>
            <person name="Sabat G."/>
            <person name="Splinter BonDurant S."/>
            <person name="Syed K."/>
            <person name="Yadav J."/>
            <person name="Mgbeahuruike A.C."/>
            <person name="Kovalchuk A."/>
            <person name="Asiegbu F.O."/>
            <person name="Lackner G."/>
            <person name="Hoffmeister D."/>
            <person name="Rencoret J."/>
            <person name="Gutierrez A."/>
            <person name="Sun H."/>
            <person name="Lindquist E."/>
            <person name="Barry K."/>
            <person name="Riley R."/>
            <person name="Grigoriev I.V."/>
            <person name="Henrissat B."/>
            <person name="Kues U."/>
            <person name="Berka R.M."/>
            <person name="Martinez A.T."/>
            <person name="Covert S.F."/>
            <person name="Blanchette R.A."/>
            <person name="Cullen D."/>
        </authorList>
    </citation>
    <scope>NUCLEOTIDE SEQUENCE [LARGE SCALE GENOMIC DNA]</scope>
    <source>
        <strain evidence="7 8">11061_1 CR5-6</strain>
    </source>
</reference>
<dbReference type="STRING" id="745531.A0A0C3SCG9"/>
<dbReference type="OrthoDB" id="4225815at2759"/>
<sequence>MRLLQNVAGFLAMLALSHIAVATPVELENRDPEPASQCQTPPIRCCNSILGLGTILPPFITDALPPGLNATQLGEVGLNCTEVDISTNPLAPTPTCDGSTVCCEGNLSDAIAFNCQLVSIPTPTLLPTLPLPPLSSILPLPPLTSILPLPPLTSILPLPPLTSILPLPPLTSILPLPPLTSILPLPPLTSILPLPPLSSILPILPL</sequence>
<dbReference type="GO" id="GO:0005199">
    <property type="term" value="F:structural constituent of cell wall"/>
    <property type="evidence" value="ECO:0007669"/>
    <property type="project" value="InterPro"/>
</dbReference>
<evidence type="ECO:0000256" key="2">
    <source>
        <dbReference type="ARBA" id="ARBA00010446"/>
    </source>
</evidence>
<dbReference type="InterPro" id="IPR001338">
    <property type="entry name" value="Class_I_Hydrophobin"/>
</dbReference>
<dbReference type="GO" id="GO:0009277">
    <property type="term" value="C:fungal-type cell wall"/>
    <property type="evidence" value="ECO:0007669"/>
    <property type="project" value="InterPro"/>
</dbReference>
<evidence type="ECO:0000256" key="4">
    <source>
        <dbReference type="ARBA" id="ARBA00022525"/>
    </source>
</evidence>
<comment type="similarity">
    <text evidence="2 6">Belongs to the fungal hydrophobin family.</text>
</comment>
<feature type="signal peptide" evidence="6">
    <location>
        <begin position="1"/>
        <end position="22"/>
    </location>
</feature>
<dbReference type="HOGENOM" id="CLU_1332357_0_0_1"/>
<dbReference type="Pfam" id="PF01185">
    <property type="entry name" value="Hydrophobin"/>
    <property type="match status" value="1"/>
</dbReference>
<evidence type="ECO:0000256" key="5">
    <source>
        <dbReference type="ARBA" id="ARBA00023157"/>
    </source>
</evidence>
<comment type="subcellular location">
    <subcellularLocation>
        <location evidence="1 6">Secreted</location>
        <location evidence="1 6">Cell wall</location>
    </subcellularLocation>
</comment>
<evidence type="ECO:0000313" key="7">
    <source>
        <dbReference type="EMBL" id="KIP10922.1"/>
    </source>
</evidence>
<name>A0A0C3SCG9_PHLG1</name>
<evidence type="ECO:0000256" key="6">
    <source>
        <dbReference type="RuleBase" id="RU365009"/>
    </source>
</evidence>
<protein>
    <recommendedName>
        <fullName evidence="6">Hydrophobin</fullName>
    </recommendedName>
</protein>
<evidence type="ECO:0000256" key="3">
    <source>
        <dbReference type="ARBA" id="ARBA00022512"/>
    </source>
</evidence>
<dbReference type="Proteomes" id="UP000053257">
    <property type="component" value="Unassembled WGS sequence"/>
</dbReference>
<dbReference type="AlphaFoldDB" id="A0A0C3SCG9"/>
<keyword evidence="3 6" id="KW-0134">Cell wall</keyword>
<dbReference type="SMART" id="SM00075">
    <property type="entry name" value="HYDRO"/>
    <property type="match status" value="1"/>
</dbReference>
<feature type="chain" id="PRO_5013988025" description="Hydrophobin" evidence="6">
    <location>
        <begin position="23"/>
        <end position="206"/>
    </location>
</feature>
<keyword evidence="5 6" id="KW-1015">Disulfide bond</keyword>